<dbReference type="PRINTS" id="PR00080">
    <property type="entry name" value="SDRFAMILY"/>
</dbReference>
<dbReference type="PANTHER" id="PTHR43618">
    <property type="entry name" value="7-ALPHA-HYDROXYSTEROID DEHYDROGENASE"/>
    <property type="match status" value="1"/>
</dbReference>
<sequence>MKIESLFSVAGKTAVVTGGSRGIGEMIARALIENGANVIITSRKIADCEGLAAQLGPACTAIPADLSQMAEIDRFAAAVAAVTPKVDILFNNAGASWGAGFDDFPESGWDKVMDINVKSVFFLTQKLMPLLEAAAAPGQLAKVINIGSIDGQHISDLETYSYAASKAGVLHLTRMMAKFLAGRHIAVNAIAPGFFPSKMTAGIAEEFREAFRAATPMQRWGTPDDIAGVALFLSSRASDFLCGSVVTVDGGYATTV</sequence>
<dbReference type="GO" id="GO:0005829">
    <property type="term" value="C:cytosol"/>
    <property type="evidence" value="ECO:0007669"/>
    <property type="project" value="TreeGrafter"/>
</dbReference>
<proteinExistence type="inferred from homology"/>
<reference evidence="4 5" key="1">
    <citation type="submission" date="2017-07" db="EMBL/GenBank/DDBJ databases">
        <title>Sandarakinorhabdus cyanobacteriorum sp. nov., a novel bacterium isolated from cyanobacterial aggregates in a eutrophic lake.</title>
        <authorList>
            <person name="Cai H."/>
        </authorList>
    </citation>
    <scope>NUCLEOTIDE SEQUENCE [LARGE SCALE GENOMIC DNA]</scope>
    <source>
        <strain evidence="4 5">TH057</strain>
    </source>
</reference>
<keyword evidence="3" id="KW-0560">Oxidoreductase</keyword>
<gene>
    <name evidence="4" type="ORF">CHU93_12195</name>
</gene>
<dbReference type="SUPFAM" id="SSF51735">
    <property type="entry name" value="NAD(P)-binding Rossmann-fold domains"/>
    <property type="match status" value="1"/>
</dbReference>
<evidence type="ECO:0000256" key="3">
    <source>
        <dbReference type="ARBA" id="ARBA00023002"/>
    </source>
</evidence>
<protein>
    <submittedName>
        <fullName evidence="4">3-oxoacyl-ACP reductase</fullName>
    </submittedName>
</protein>
<comment type="similarity">
    <text evidence="1">Belongs to the short-chain dehydrogenases/reductases (SDR) family.</text>
</comment>
<name>A0A255YB19_9SPHN</name>
<dbReference type="EMBL" id="NOXT01000118">
    <property type="protein sequence ID" value="OYQ26436.1"/>
    <property type="molecule type" value="Genomic_DNA"/>
</dbReference>
<keyword evidence="5" id="KW-1185">Reference proteome</keyword>
<evidence type="ECO:0000313" key="5">
    <source>
        <dbReference type="Proteomes" id="UP000216991"/>
    </source>
</evidence>
<dbReference type="InterPro" id="IPR036291">
    <property type="entry name" value="NAD(P)-bd_dom_sf"/>
</dbReference>
<dbReference type="Gene3D" id="3.40.50.720">
    <property type="entry name" value="NAD(P)-binding Rossmann-like Domain"/>
    <property type="match status" value="1"/>
</dbReference>
<dbReference type="InterPro" id="IPR020904">
    <property type="entry name" value="Sc_DH/Rdtase_CS"/>
</dbReference>
<comment type="caution">
    <text evidence="4">The sequence shown here is derived from an EMBL/GenBank/DDBJ whole genome shotgun (WGS) entry which is preliminary data.</text>
</comment>
<dbReference type="PROSITE" id="PS00061">
    <property type="entry name" value="ADH_SHORT"/>
    <property type="match status" value="1"/>
</dbReference>
<dbReference type="AlphaFoldDB" id="A0A255YB19"/>
<accession>A0A255YB19</accession>
<dbReference type="Proteomes" id="UP000216991">
    <property type="component" value="Unassembled WGS sequence"/>
</dbReference>
<dbReference type="RefSeq" id="WP_094474427.1">
    <property type="nucleotide sequence ID" value="NZ_NOXT01000118.1"/>
</dbReference>
<dbReference type="OrthoDB" id="286404at2"/>
<dbReference type="Pfam" id="PF13561">
    <property type="entry name" value="adh_short_C2"/>
    <property type="match status" value="1"/>
</dbReference>
<dbReference type="PRINTS" id="PR00081">
    <property type="entry name" value="GDHRDH"/>
</dbReference>
<dbReference type="InterPro" id="IPR002347">
    <property type="entry name" value="SDR_fam"/>
</dbReference>
<dbReference type="GO" id="GO:0008709">
    <property type="term" value="F:cholate 7-alpha-dehydrogenase (NAD+) activity"/>
    <property type="evidence" value="ECO:0007669"/>
    <property type="project" value="TreeGrafter"/>
</dbReference>
<dbReference type="PANTHER" id="PTHR43618:SF8">
    <property type="entry name" value="7ALPHA-HYDROXYSTEROID DEHYDROGENASE"/>
    <property type="match status" value="1"/>
</dbReference>
<keyword evidence="2" id="KW-0521">NADP</keyword>
<dbReference type="FunFam" id="3.40.50.720:FF:000084">
    <property type="entry name" value="Short-chain dehydrogenase reductase"/>
    <property type="match status" value="1"/>
</dbReference>
<dbReference type="InterPro" id="IPR052178">
    <property type="entry name" value="Sec_Metab_Biosynth_SDR"/>
</dbReference>
<evidence type="ECO:0000256" key="2">
    <source>
        <dbReference type="ARBA" id="ARBA00022857"/>
    </source>
</evidence>
<evidence type="ECO:0000256" key="1">
    <source>
        <dbReference type="ARBA" id="ARBA00006484"/>
    </source>
</evidence>
<organism evidence="4 5">
    <name type="scientific">Sandarakinorhabdus cyanobacteriorum</name>
    <dbReference type="NCBI Taxonomy" id="1981098"/>
    <lineage>
        <taxon>Bacteria</taxon>
        <taxon>Pseudomonadati</taxon>
        <taxon>Pseudomonadota</taxon>
        <taxon>Alphaproteobacteria</taxon>
        <taxon>Sphingomonadales</taxon>
        <taxon>Sphingosinicellaceae</taxon>
        <taxon>Sandarakinorhabdus</taxon>
    </lineage>
</organism>
<evidence type="ECO:0000313" key="4">
    <source>
        <dbReference type="EMBL" id="OYQ26436.1"/>
    </source>
</evidence>